<feature type="transmembrane region" description="Helical" evidence="1">
    <location>
        <begin position="7"/>
        <end position="29"/>
    </location>
</feature>
<organism evidence="2 3">
    <name type="scientific">Sulfolobales Mexican rod-shaped virus 1</name>
    <dbReference type="NCBI Taxonomy" id="2848122"/>
    <lineage>
        <taxon>Viruses</taxon>
        <taxon>Adnaviria</taxon>
        <taxon>Zilligvirae</taxon>
        <taxon>Taleaviricota</taxon>
        <taxon>Tokiviricetes</taxon>
        <taxon>Ligamenvirales</taxon>
        <taxon>Rudiviridae</taxon>
        <taxon>Mexirudivirus</taxon>
        <taxon>Mexirudivirus azufresense</taxon>
        <taxon>Mexirudivirus SMRV1</taxon>
    </lineage>
</organism>
<dbReference type="Proteomes" id="UP000009199">
    <property type="component" value="Segment"/>
</dbReference>
<keyword evidence="1" id="KW-1133">Transmembrane helix</keyword>
<keyword evidence="1" id="KW-0812">Transmembrane</keyword>
<sequence length="64" mass="6870">MSNANDEFSVIAFLVHAVIFVVMLIGALANPSLFDNQNYLNILYLVLGTLVAHGGYQAGKVSSK</sequence>
<dbReference type="EMBL" id="JX944686">
    <property type="protein sequence ID" value="AFV51257.1"/>
    <property type="molecule type" value="Genomic_DNA"/>
</dbReference>
<accession>K4PAK4</accession>
<name>K4PAK4_9VIRU</name>
<proteinExistence type="predicted"/>
<evidence type="ECO:0000256" key="1">
    <source>
        <dbReference type="SAM" id="Phobius"/>
    </source>
</evidence>
<keyword evidence="3" id="KW-1185">Reference proteome</keyword>
<keyword evidence="1" id="KW-0472">Membrane</keyword>
<reference evidence="2 3" key="1">
    <citation type="journal article" date="2013" name="Genome Announc.">
        <title>Genome sequence of a novel archaeal rudivirus recovered from a mexican hot spring.</title>
        <authorList>
            <person name="Servin-Garciduenas L.E."/>
            <person name="Peng X."/>
            <person name="Garrett R.A."/>
            <person name="Martinez-Romero E."/>
        </authorList>
    </citation>
    <scope>NUCLEOTIDE SEQUENCE [LARGE SCALE GENOMIC DNA]</scope>
</reference>
<evidence type="ECO:0000313" key="2">
    <source>
        <dbReference type="EMBL" id="AFV51257.1"/>
    </source>
</evidence>
<evidence type="ECO:0000313" key="3">
    <source>
        <dbReference type="Proteomes" id="UP000009199"/>
    </source>
</evidence>
<dbReference type="KEGG" id="vg:13997102"/>
<feature type="transmembrane region" description="Helical" evidence="1">
    <location>
        <begin position="41"/>
        <end position="59"/>
    </location>
</feature>
<protein>
    <submittedName>
        <fullName evidence="2">Uncharacterized protein</fullName>
    </submittedName>
</protein>